<reference evidence="2 3" key="1">
    <citation type="submission" date="2019-07" db="EMBL/GenBank/DDBJ databases">
        <title>De Novo Assembly of kiwifruit Actinidia rufa.</title>
        <authorList>
            <person name="Sugita-Konishi S."/>
            <person name="Sato K."/>
            <person name="Mori E."/>
            <person name="Abe Y."/>
            <person name="Kisaki G."/>
            <person name="Hamano K."/>
            <person name="Suezawa K."/>
            <person name="Otani M."/>
            <person name="Fukuda T."/>
            <person name="Manabe T."/>
            <person name="Gomi K."/>
            <person name="Tabuchi M."/>
            <person name="Akimitsu K."/>
            <person name="Kataoka I."/>
        </authorList>
    </citation>
    <scope>NUCLEOTIDE SEQUENCE [LARGE SCALE GENOMIC DNA]</scope>
    <source>
        <strain evidence="3">cv. Fuchu</strain>
    </source>
</reference>
<feature type="region of interest" description="Disordered" evidence="1">
    <location>
        <begin position="1"/>
        <end position="48"/>
    </location>
</feature>
<dbReference type="EMBL" id="BJWL01000007">
    <property type="protein sequence ID" value="GFY90925.1"/>
    <property type="molecule type" value="Genomic_DNA"/>
</dbReference>
<organism evidence="2 3">
    <name type="scientific">Actinidia rufa</name>
    <dbReference type="NCBI Taxonomy" id="165716"/>
    <lineage>
        <taxon>Eukaryota</taxon>
        <taxon>Viridiplantae</taxon>
        <taxon>Streptophyta</taxon>
        <taxon>Embryophyta</taxon>
        <taxon>Tracheophyta</taxon>
        <taxon>Spermatophyta</taxon>
        <taxon>Magnoliopsida</taxon>
        <taxon>eudicotyledons</taxon>
        <taxon>Gunneridae</taxon>
        <taxon>Pentapetalae</taxon>
        <taxon>asterids</taxon>
        <taxon>Ericales</taxon>
        <taxon>Actinidiaceae</taxon>
        <taxon>Actinidia</taxon>
    </lineage>
</organism>
<evidence type="ECO:0000313" key="3">
    <source>
        <dbReference type="Proteomes" id="UP000585474"/>
    </source>
</evidence>
<accession>A0A7J0EWT4</accession>
<dbReference type="Proteomes" id="UP000585474">
    <property type="component" value="Unassembled WGS sequence"/>
</dbReference>
<evidence type="ECO:0000313" key="2">
    <source>
        <dbReference type="EMBL" id="GFY90925.1"/>
    </source>
</evidence>
<proteinExistence type="predicted"/>
<gene>
    <name evidence="2" type="ORF">Acr_07g0011210</name>
</gene>
<keyword evidence="3" id="KW-1185">Reference proteome</keyword>
<dbReference type="AlphaFoldDB" id="A0A7J0EWT4"/>
<comment type="caution">
    <text evidence="2">The sequence shown here is derived from an EMBL/GenBank/DDBJ whole genome shotgun (WGS) entry which is preliminary data.</text>
</comment>
<sequence>MNQLAKDEDSADVGAALGNELGRDKGKGAGDAEGGISEGNPKHPSRAHGRSQIMDIIWLAMFPVDHIPFLETTIHKDYTIEIGKLPGGLANLYERARQHSRA</sequence>
<protein>
    <submittedName>
        <fullName evidence="2">Uncharacterized protein</fullName>
    </submittedName>
</protein>
<evidence type="ECO:0000256" key="1">
    <source>
        <dbReference type="SAM" id="MobiDB-lite"/>
    </source>
</evidence>
<feature type="compositionally biased region" description="Basic and acidic residues" evidence="1">
    <location>
        <begin position="21"/>
        <end position="30"/>
    </location>
</feature>
<name>A0A7J0EWT4_9ERIC</name>